<proteinExistence type="predicted"/>
<sequence length="191" mass="20206">MTVTVQNTTVTSTFDYWRNRTNELATAMSTVAVTVNSNTAAGNAAITGTFTANVINVSNGSSNIVISSPTTAQKTSGQYGLNANNSWTYNPTSNGSFTTNGPLIQNVDSFPMTFNAAEYLISVIDNVANNFYASKLLVTHNTSNSFVTEYGSITTNTALGTFSSGANSTAVILRFTPSSTNTTVKFARTLI</sequence>
<reference evidence="1" key="1">
    <citation type="submission" date="2020-04" db="EMBL/GenBank/DDBJ databases">
        <authorList>
            <person name="Chiriac C."/>
            <person name="Salcher M."/>
            <person name="Ghai R."/>
            <person name="Kavagutti S V."/>
        </authorList>
    </citation>
    <scope>NUCLEOTIDE SEQUENCE</scope>
</reference>
<evidence type="ECO:0000313" key="1">
    <source>
        <dbReference type="EMBL" id="CAB4131458.1"/>
    </source>
</evidence>
<gene>
    <name evidence="1" type="ORF">UFOVP132_96</name>
</gene>
<name>A0A6J5LA45_9CAUD</name>
<accession>A0A6J5LA45</accession>
<organism evidence="1">
    <name type="scientific">uncultured Caudovirales phage</name>
    <dbReference type="NCBI Taxonomy" id="2100421"/>
    <lineage>
        <taxon>Viruses</taxon>
        <taxon>Duplodnaviria</taxon>
        <taxon>Heunggongvirae</taxon>
        <taxon>Uroviricota</taxon>
        <taxon>Caudoviricetes</taxon>
        <taxon>Peduoviridae</taxon>
        <taxon>Maltschvirus</taxon>
        <taxon>Maltschvirus maltsch</taxon>
    </lineage>
</organism>
<protein>
    <submittedName>
        <fullName evidence="1">Uncharacterized protein</fullName>
    </submittedName>
</protein>
<dbReference type="EMBL" id="LR796247">
    <property type="protein sequence ID" value="CAB4131458.1"/>
    <property type="molecule type" value="Genomic_DNA"/>
</dbReference>